<reference evidence="1" key="1">
    <citation type="submission" date="2023-03" db="EMBL/GenBank/DDBJ databases">
        <title>Massive genome expansion in bonnet fungi (Mycena s.s.) driven by repeated elements and novel gene families across ecological guilds.</title>
        <authorList>
            <consortium name="Lawrence Berkeley National Laboratory"/>
            <person name="Harder C.B."/>
            <person name="Miyauchi S."/>
            <person name="Viragh M."/>
            <person name="Kuo A."/>
            <person name="Thoen E."/>
            <person name="Andreopoulos B."/>
            <person name="Lu D."/>
            <person name="Skrede I."/>
            <person name="Drula E."/>
            <person name="Henrissat B."/>
            <person name="Morin E."/>
            <person name="Kohler A."/>
            <person name="Barry K."/>
            <person name="LaButti K."/>
            <person name="Morin E."/>
            <person name="Salamov A."/>
            <person name="Lipzen A."/>
            <person name="Mereny Z."/>
            <person name="Hegedus B."/>
            <person name="Baldrian P."/>
            <person name="Stursova M."/>
            <person name="Weitz H."/>
            <person name="Taylor A."/>
            <person name="Grigoriev I.V."/>
            <person name="Nagy L.G."/>
            <person name="Martin F."/>
            <person name="Kauserud H."/>
        </authorList>
    </citation>
    <scope>NUCLEOTIDE SEQUENCE</scope>
    <source>
        <strain evidence="1">9284</strain>
    </source>
</reference>
<proteinExistence type="predicted"/>
<accession>A0AAD7B5W3</accession>
<protein>
    <recommendedName>
        <fullName evidence="3">ABM domain-containing protein</fullName>
    </recommendedName>
</protein>
<organism evidence="1 2">
    <name type="scientific">Roridomyces roridus</name>
    <dbReference type="NCBI Taxonomy" id="1738132"/>
    <lineage>
        <taxon>Eukaryota</taxon>
        <taxon>Fungi</taxon>
        <taxon>Dikarya</taxon>
        <taxon>Basidiomycota</taxon>
        <taxon>Agaricomycotina</taxon>
        <taxon>Agaricomycetes</taxon>
        <taxon>Agaricomycetidae</taxon>
        <taxon>Agaricales</taxon>
        <taxon>Marasmiineae</taxon>
        <taxon>Mycenaceae</taxon>
        <taxon>Roridomyces</taxon>
    </lineage>
</organism>
<dbReference type="Proteomes" id="UP001221142">
    <property type="component" value="Unassembled WGS sequence"/>
</dbReference>
<keyword evidence="2" id="KW-1185">Reference proteome</keyword>
<dbReference type="AlphaFoldDB" id="A0AAD7B5W3"/>
<dbReference type="Gene3D" id="3.30.70.100">
    <property type="match status" value="1"/>
</dbReference>
<name>A0AAD7B5W3_9AGAR</name>
<sequence length="147" mass="16889">MFFLPGSSSLRHYDSNHSSLPLSMPQVPYYAVIFTSKRQAKEGDGYPEMAEKMDALAKKQAGFLGIRSVSEVLEESPEGYQLRSGITISYWKDEESIGAWKRNLEHLLAQQKGKNEWYLNYEVRVSRVEREYFGGLEGHGPIDEHRE</sequence>
<dbReference type="InterPro" id="IPR011008">
    <property type="entry name" value="Dimeric_a/b-barrel"/>
</dbReference>
<evidence type="ECO:0008006" key="3">
    <source>
        <dbReference type="Google" id="ProtNLM"/>
    </source>
</evidence>
<evidence type="ECO:0000313" key="2">
    <source>
        <dbReference type="Proteomes" id="UP001221142"/>
    </source>
</evidence>
<comment type="caution">
    <text evidence="1">The sequence shown here is derived from an EMBL/GenBank/DDBJ whole genome shotgun (WGS) entry which is preliminary data.</text>
</comment>
<dbReference type="SUPFAM" id="SSF54909">
    <property type="entry name" value="Dimeric alpha+beta barrel"/>
    <property type="match status" value="1"/>
</dbReference>
<dbReference type="EMBL" id="JARKIF010000032">
    <property type="protein sequence ID" value="KAJ7611664.1"/>
    <property type="molecule type" value="Genomic_DNA"/>
</dbReference>
<dbReference type="PANTHER" id="PTHR37811">
    <property type="entry name" value="BLL5343 PROTEIN"/>
    <property type="match status" value="1"/>
</dbReference>
<gene>
    <name evidence="1" type="ORF">FB45DRAFT_313822</name>
</gene>
<dbReference type="InterPro" id="IPR052936">
    <property type="entry name" value="Jasmonate_Hydroxylase-like"/>
</dbReference>
<dbReference type="PANTHER" id="PTHR37811:SF2">
    <property type="entry name" value="ABM DOMAIN-CONTAINING PROTEIN"/>
    <property type="match status" value="1"/>
</dbReference>
<evidence type="ECO:0000313" key="1">
    <source>
        <dbReference type="EMBL" id="KAJ7611664.1"/>
    </source>
</evidence>